<evidence type="ECO:0000256" key="8">
    <source>
        <dbReference type="PIRSR" id="PIRSR611284-1"/>
    </source>
</evidence>
<keyword evidence="6 10" id="KW-0275">Fatty acid biosynthesis</keyword>
<comment type="similarity">
    <text evidence="2 10">Belongs to the short-chain dehydrogenases/reductases (SDR) family.</text>
</comment>
<keyword evidence="10" id="KW-0443">Lipid metabolism</keyword>
<feature type="binding site" evidence="9">
    <location>
        <position position="88"/>
    </location>
    <ligand>
        <name>NADP(+)</name>
        <dbReference type="ChEBI" id="CHEBI:58349"/>
    </ligand>
</feature>
<dbReference type="GO" id="GO:0006633">
    <property type="term" value="P:fatty acid biosynthetic process"/>
    <property type="evidence" value="ECO:0007669"/>
    <property type="project" value="UniProtKB-UniPathway"/>
</dbReference>
<dbReference type="Proteomes" id="UP000051686">
    <property type="component" value="Unassembled WGS sequence"/>
</dbReference>
<dbReference type="PRINTS" id="PR00081">
    <property type="entry name" value="GDHRDH"/>
</dbReference>
<dbReference type="STRING" id="1423777.FD46_GL001207"/>
<evidence type="ECO:0000256" key="6">
    <source>
        <dbReference type="ARBA" id="ARBA00023160"/>
    </source>
</evidence>
<dbReference type="AlphaFoldDB" id="A0A0R1M9R7"/>
<evidence type="ECO:0000256" key="3">
    <source>
        <dbReference type="ARBA" id="ARBA00012948"/>
    </source>
</evidence>
<evidence type="ECO:0000313" key="12">
    <source>
        <dbReference type="EMBL" id="KRL04983.1"/>
    </source>
</evidence>
<feature type="binding site" evidence="9">
    <location>
        <begin position="153"/>
        <end position="157"/>
    </location>
    <ligand>
        <name>NADP(+)</name>
        <dbReference type="ChEBI" id="CHEBI:58349"/>
    </ligand>
</feature>
<dbReference type="Pfam" id="PF13561">
    <property type="entry name" value="adh_short_C2"/>
    <property type="match status" value="1"/>
</dbReference>
<comment type="catalytic activity">
    <reaction evidence="7 10">
        <text>a (3R)-hydroxyacyl-[ACP] + NADP(+) = a 3-oxoacyl-[ACP] + NADPH + H(+)</text>
        <dbReference type="Rhea" id="RHEA:17397"/>
        <dbReference type="Rhea" id="RHEA-COMP:9916"/>
        <dbReference type="Rhea" id="RHEA-COMP:9945"/>
        <dbReference type="ChEBI" id="CHEBI:15378"/>
        <dbReference type="ChEBI" id="CHEBI:57783"/>
        <dbReference type="ChEBI" id="CHEBI:58349"/>
        <dbReference type="ChEBI" id="CHEBI:78776"/>
        <dbReference type="ChEBI" id="CHEBI:78827"/>
        <dbReference type="EC" id="1.1.1.100"/>
    </reaction>
</comment>
<dbReference type="SUPFAM" id="SSF51735">
    <property type="entry name" value="NAD(P)-binding Rossmann-fold domains"/>
    <property type="match status" value="1"/>
</dbReference>
<reference evidence="12 13" key="1">
    <citation type="journal article" date="2015" name="Genome Announc.">
        <title>Expanding the biotechnology potential of lactobacilli through comparative genomics of 213 strains and associated genera.</title>
        <authorList>
            <person name="Sun Z."/>
            <person name="Harris H.M."/>
            <person name="McCann A."/>
            <person name="Guo C."/>
            <person name="Argimon S."/>
            <person name="Zhang W."/>
            <person name="Yang X."/>
            <person name="Jeffery I.B."/>
            <person name="Cooney J.C."/>
            <person name="Kagawa T.F."/>
            <person name="Liu W."/>
            <person name="Song Y."/>
            <person name="Salvetti E."/>
            <person name="Wrobel A."/>
            <person name="Rasinkangas P."/>
            <person name="Parkhill J."/>
            <person name="Rea M.C."/>
            <person name="O'Sullivan O."/>
            <person name="Ritari J."/>
            <person name="Douillard F.P."/>
            <person name="Paul Ross R."/>
            <person name="Yang R."/>
            <person name="Briner A.E."/>
            <person name="Felis G.E."/>
            <person name="de Vos W.M."/>
            <person name="Barrangou R."/>
            <person name="Klaenhammer T.R."/>
            <person name="Caufield P.W."/>
            <person name="Cui Y."/>
            <person name="Zhang H."/>
            <person name="O'Toole P.W."/>
        </authorList>
    </citation>
    <scope>NUCLEOTIDE SEQUENCE [LARGE SCALE GENOMIC DNA]</scope>
    <source>
        <strain evidence="12 13">DSM 19972</strain>
    </source>
</reference>
<feature type="binding site" evidence="9">
    <location>
        <position position="186"/>
    </location>
    <ligand>
        <name>NADP(+)</name>
        <dbReference type="ChEBI" id="CHEBI:58349"/>
    </ligand>
</feature>
<accession>A0A0R1M9R7</accession>
<dbReference type="GO" id="GO:0051287">
    <property type="term" value="F:NAD binding"/>
    <property type="evidence" value="ECO:0007669"/>
    <property type="project" value="UniProtKB-UniRule"/>
</dbReference>
<dbReference type="InterPro" id="IPR002347">
    <property type="entry name" value="SDR_fam"/>
</dbReference>
<dbReference type="InterPro" id="IPR020904">
    <property type="entry name" value="Sc_DH/Rdtase_CS"/>
</dbReference>
<dbReference type="NCBIfam" id="TIGR01830">
    <property type="entry name" value="3oxo_ACP_reduc"/>
    <property type="match status" value="1"/>
</dbReference>
<dbReference type="InterPro" id="IPR036291">
    <property type="entry name" value="NAD(P)-bd_dom_sf"/>
</dbReference>
<dbReference type="FunFam" id="3.40.50.720:FF:000173">
    <property type="entry name" value="3-oxoacyl-[acyl-carrier protein] reductase"/>
    <property type="match status" value="1"/>
</dbReference>
<name>A0A0R1M9R7_9LACO</name>
<evidence type="ECO:0000313" key="13">
    <source>
        <dbReference type="Proteomes" id="UP000051686"/>
    </source>
</evidence>
<evidence type="ECO:0000256" key="2">
    <source>
        <dbReference type="ARBA" id="ARBA00006484"/>
    </source>
</evidence>
<dbReference type="PANTHER" id="PTHR42879">
    <property type="entry name" value="3-OXOACYL-(ACYL-CARRIER-PROTEIN) REDUCTASE"/>
    <property type="match status" value="1"/>
</dbReference>
<keyword evidence="13" id="KW-1185">Reference proteome</keyword>
<gene>
    <name evidence="12" type="ORF">FD46_GL001207</name>
</gene>
<evidence type="ECO:0000259" key="11">
    <source>
        <dbReference type="SMART" id="SM00822"/>
    </source>
</evidence>
<proteinExistence type="inferred from homology"/>
<organism evidence="12 13">
    <name type="scientific">Liquorilactobacillus oeni DSM 19972</name>
    <dbReference type="NCBI Taxonomy" id="1423777"/>
    <lineage>
        <taxon>Bacteria</taxon>
        <taxon>Bacillati</taxon>
        <taxon>Bacillota</taxon>
        <taxon>Bacilli</taxon>
        <taxon>Lactobacillales</taxon>
        <taxon>Lactobacillaceae</taxon>
        <taxon>Liquorilactobacillus</taxon>
    </lineage>
</organism>
<dbReference type="RefSeq" id="WP_057896077.1">
    <property type="nucleotide sequence ID" value="NZ_AZEH01000037.1"/>
</dbReference>
<keyword evidence="10" id="KW-0444">Lipid biosynthesis</keyword>
<dbReference type="InterPro" id="IPR011284">
    <property type="entry name" value="3oxo_ACP_reduc"/>
</dbReference>
<feature type="binding site" evidence="9">
    <location>
        <begin position="12"/>
        <end position="15"/>
    </location>
    <ligand>
        <name>NADP(+)</name>
        <dbReference type="ChEBI" id="CHEBI:58349"/>
    </ligand>
</feature>
<evidence type="ECO:0000256" key="10">
    <source>
        <dbReference type="RuleBase" id="RU366074"/>
    </source>
</evidence>
<keyword evidence="5 10" id="KW-0560">Oxidoreductase</keyword>
<dbReference type="NCBIfam" id="NF009466">
    <property type="entry name" value="PRK12826.1-2"/>
    <property type="match status" value="1"/>
</dbReference>
<comment type="pathway">
    <text evidence="1 10">Lipid metabolism; fatty acid biosynthesis.</text>
</comment>
<feature type="active site" description="Proton acceptor" evidence="8">
    <location>
        <position position="153"/>
    </location>
</feature>
<dbReference type="InterPro" id="IPR057326">
    <property type="entry name" value="KR_dom"/>
</dbReference>
<evidence type="ECO:0000256" key="7">
    <source>
        <dbReference type="ARBA" id="ARBA00048508"/>
    </source>
</evidence>
<protein>
    <recommendedName>
        <fullName evidence="3 10">3-oxoacyl-[acyl-carrier-protein] reductase</fullName>
        <ecNumber evidence="3 10">1.1.1.100</ecNumber>
    </recommendedName>
</protein>
<dbReference type="PANTHER" id="PTHR42879:SF2">
    <property type="entry name" value="3-OXOACYL-[ACYL-CARRIER-PROTEIN] REDUCTASE FABG"/>
    <property type="match status" value="1"/>
</dbReference>
<comment type="caution">
    <text evidence="12">The sequence shown here is derived from an EMBL/GenBank/DDBJ whole genome shotgun (WGS) entry which is preliminary data.</text>
</comment>
<comment type="function">
    <text evidence="10">Catalyzes the NADPH-dependent reduction of beta-ketoacyl-ACP substrates to beta-hydroxyacyl-ACP products, the first reductive step in the elongation cycle of fatty acid biosynthesis.</text>
</comment>
<evidence type="ECO:0000256" key="4">
    <source>
        <dbReference type="ARBA" id="ARBA00022832"/>
    </source>
</evidence>
<dbReference type="GO" id="GO:0004316">
    <property type="term" value="F:3-oxoacyl-[acyl-carrier-protein] reductase (NADPH) activity"/>
    <property type="evidence" value="ECO:0007669"/>
    <property type="project" value="UniProtKB-UniRule"/>
</dbReference>
<dbReference type="InterPro" id="IPR050259">
    <property type="entry name" value="SDR"/>
</dbReference>
<dbReference type="Gene3D" id="3.40.50.720">
    <property type="entry name" value="NAD(P)-binding Rossmann-like Domain"/>
    <property type="match status" value="1"/>
</dbReference>
<dbReference type="PRINTS" id="PR00080">
    <property type="entry name" value="SDRFAMILY"/>
</dbReference>
<dbReference type="OrthoDB" id="9803333at2"/>
<dbReference type="SMART" id="SM00822">
    <property type="entry name" value="PKS_KR"/>
    <property type="match status" value="1"/>
</dbReference>
<dbReference type="PATRIC" id="fig|1423777.3.peg.1247"/>
<dbReference type="EMBL" id="AZEH01000037">
    <property type="protein sequence ID" value="KRL04983.1"/>
    <property type="molecule type" value="Genomic_DNA"/>
</dbReference>
<dbReference type="EC" id="1.1.1.100" evidence="3 10"/>
<evidence type="ECO:0000256" key="9">
    <source>
        <dbReference type="PIRSR" id="PIRSR611284-2"/>
    </source>
</evidence>
<keyword evidence="4 10" id="KW-0276">Fatty acid metabolism</keyword>
<evidence type="ECO:0000256" key="1">
    <source>
        <dbReference type="ARBA" id="ARBA00005194"/>
    </source>
</evidence>
<feature type="domain" description="Ketoreductase" evidence="11">
    <location>
        <begin position="6"/>
        <end position="189"/>
    </location>
</feature>
<dbReference type="PROSITE" id="PS00061">
    <property type="entry name" value="ADH_SHORT"/>
    <property type="match status" value="1"/>
</dbReference>
<sequence length="243" mass="26284">MELKSKTVFITGSSRGIGAQIALAFAREGSKVILNARKQIPAELIAQLEKLGAQYSIVLGDVSKSEDVIRMQKEIFEDNEKLDILVNNAGITDDKLMIGMKEDAFRKVLETNLIGAFNLSQKILKKMYKKRNGVIINMASVVGLHGNIGQANYSASKAGLIGLTKTIAREGALRSVRCNAIAPGMIKSQMTAVLDQKVKDEILQDIPLGRFGEAAEVAQTAVFLAQNDYITGQVITVDGGMTI</sequence>
<dbReference type="UniPathway" id="UPA00094"/>
<comment type="subunit">
    <text evidence="10">Homotetramer.</text>
</comment>
<evidence type="ECO:0000256" key="5">
    <source>
        <dbReference type="ARBA" id="ARBA00023002"/>
    </source>
</evidence>
<keyword evidence="9 10" id="KW-0521">NADP</keyword>